<organism evidence="5 6">
    <name type="scientific">Sorghum bicolor</name>
    <name type="common">Sorghum</name>
    <name type="synonym">Sorghum vulgare</name>
    <dbReference type="NCBI Taxonomy" id="4558"/>
    <lineage>
        <taxon>Eukaryota</taxon>
        <taxon>Viridiplantae</taxon>
        <taxon>Streptophyta</taxon>
        <taxon>Embryophyta</taxon>
        <taxon>Tracheophyta</taxon>
        <taxon>Spermatophyta</taxon>
        <taxon>Magnoliopsida</taxon>
        <taxon>Liliopsida</taxon>
        <taxon>Poales</taxon>
        <taxon>Poaceae</taxon>
        <taxon>PACMAD clade</taxon>
        <taxon>Panicoideae</taxon>
        <taxon>Andropogonodae</taxon>
        <taxon>Andropogoneae</taxon>
        <taxon>Sorghinae</taxon>
        <taxon>Sorghum</taxon>
    </lineage>
</organism>
<dbReference type="NCBIfam" id="TIGR00756">
    <property type="entry name" value="PPR"/>
    <property type="match status" value="3"/>
</dbReference>
<dbReference type="Pfam" id="PF01535">
    <property type="entry name" value="PPR"/>
    <property type="match status" value="2"/>
</dbReference>
<dbReference type="InterPro" id="IPR050667">
    <property type="entry name" value="PPR-containing_protein"/>
</dbReference>
<evidence type="ECO:0000256" key="4">
    <source>
        <dbReference type="PROSITE-ProRule" id="PRU00708"/>
    </source>
</evidence>
<dbReference type="EMBL" id="CM027680">
    <property type="protein sequence ID" value="KAG0552100.1"/>
    <property type="molecule type" value="Genomic_DNA"/>
</dbReference>
<feature type="repeat" description="PPR" evidence="4">
    <location>
        <begin position="333"/>
        <end position="367"/>
    </location>
</feature>
<reference evidence="5" key="2">
    <citation type="submission" date="2020-10" db="EMBL/GenBank/DDBJ databases">
        <authorList>
            <person name="Cooper E.A."/>
            <person name="Brenton Z.W."/>
            <person name="Flinn B.S."/>
            <person name="Jenkins J."/>
            <person name="Shu S."/>
            <person name="Flowers D."/>
            <person name="Luo F."/>
            <person name="Wang Y."/>
            <person name="Xia P."/>
            <person name="Barry K."/>
            <person name="Daum C."/>
            <person name="Lipzen A."/>
            <person name="Yoshinaga Y."/>
            <person name="Schmutz J."/>
            <person name="Saski C."/>
            <person name="Vermerris W."/>
            <person name="Kresovich S."/>
        </authorList>
    </citation>
    <scope>NUCLEOTIDE SEQUENCE</scope>
</reference>
<comment type="caution">
    <text evidence="5">The sequence shown here is derived from an EMBL/GenBank/DDBJ whole genome shotgun (WGS) entry which is preliminary data.</text>
</comment>
<dbReference type="PROSITE" id="PS51375">
    <property type="entry name" value="PPR"/>
    <property type="match status" value="3"/>
</dbReference>
<evidence type="ECO:0000256" key="2">
    <source>
        <dbReference type="ARBA" id="ARBA00022737"/>
    </source>
</evidence>
<dbReference type="InterPro" id="IPR011990">
    <property type="entry name" value="TPR-like_helical_dom_sf"/>
</dbReference>
<comment type="similarity">
    <text evidence="1">Belongs to the PPR family. P subfamily.</text>
</comment>
<dbReference type="PANTHER" id="PTHR47939:SF13">
    <property type="entry name" value="OS03G0201400 PROTEIN"/>
    <property type="match status" value="1"/>
</dbReference>
<feature type="repeat" description="PPR" evidence="4">
    <location>
        <begin position="263"/>
        <end position="297"/>
    </location>
</feature>
<dbReference type="AlphaFoldDB" id="A0A921V269"/>
<dbReference type="Pfam" id="PF13041">
    <property type="entry name" value="PPR_2"/>
    <property type="match status" value="1"/>
</dbReference>
<keyword evidence="2" id="KW-0677">Repeat</keyword>
<evidence type="ECO:0000313" key="5">
    <source>
        <dbReference type="EMBL" id="KAG0552100.1"/>
    </source>
</evidence>
<evidence type="ECO:0000256" key="3">
    <source>
        <dbReference type="ARBA" id="ARBA00022946"/>
    </source>
</evidence>
<name>A0A921V269_SORBI</name>
<evidence type="ECO:0008006" key="7">
    <source>
        <dbReference type="Google" id="ProtNLM"/>
    </source>
</evidence>
<gene>
    <name evidence="5" type="ORF">BDA96_01G479800</name>
</gene>
<keyword evidence="3" id="KW-0809">Transit peptide</keyword>
<sequence>MPPRASLLFLLRRLSTRPPHRDHPKVAALLGVLNSAPSSSTSLSNALSRAFPSPSDAFPLQRLPHLLPLLPSPLLSLRFLLWHLTSSSPRPSQHALSSLAASLPDLLSSVSLLLSSSPRPLPLPHYALLLNISAHAGLFPASLAVLRHMRSFGLVPGAACFHHALRAAGSAGDVSAVLEIMSGSGACPTVPVIVAAVHKVASAGDFEVAYRLIDKMPEFGCVPNAVVYTAVLDGMCGFGNVDAALRLMEAMEGSEFGANCAPTVVTYTCLVKCLCGKGRVAEALAVLDRMAERGVMPNRVFMRTLVEGFCTEQRVVDAYDVVERVIGDGSVSSTQCYNVLLVSLWKVGMEEEAEGLAQRMMKKGVQLTPLAGSSMVRELCGRKRSLDACYWLGLMEENGVLCDSDVYGSLLLGLCEDGHIHEASTLGRKVVDRGILIEVSCADRLVKLLKQYGDEELASHILRLRRRSEGLSF</sequence>
<feature type="repeat" description="PPR" evidence="4">
    <location>
        <begin position="224"/>
        <end position="258"/>
    </location>
</feature>
<dbReference type="PANTHER" id="PTHR47939">
    <property type="entry name" value="MEMBRANE-ASSOCIATED SALT-INDUCIBLE PROTEIN-LIKE"/>
    <property type="match status" value="1"/>
</dbReference>
<proteinExistence type="inferred from homology"/>
<evidence type="ECO:0000256" key="1">
    <source>
        <dbReference type="ARBA" id="ARBA00007626"/>
    </source>
</evidence>
<dbReference type="Proteomes" id="UP000807115">
    <property type="component" value="Chromosome 1"/>
</dbReference>
<dbReference type="InterPro" id="IPR002885">
    <property type="entry name" value="PPR_rpt"/>
</dbReference>
<evidence type="ECO:0000313" key="6">
    <source>
        <dbReference type="Proteomes" id="UP000807115"/>
    </source>
</evidence>
<protein>
    <recommendedName>
        <fullName evidence="7">Pentacotripeptide-repeat region of PRORP domain-containing protein</fullName>
    </recommendedName>
</protein>
<reference evidence="5" key="1">
    <citation type="journal article" date="2019" name="BMC Genomics">
        <title>A new reference genome for Sorghum bicolor reveals high levels of sequence similarity between sweet and grain genotypes: implications for the genetics of sugar metabolism.</title>
        <authorList>
            <person name="Cooper E.A."/>
            <person name="Brenton Z.W."/>
            <person name="Flinn B.S."/>
            <person name="Jenkins J."/>
            <person name="Shu S."/>
            <person name="Flowers D."/>
            <person name="Luo F."/>
            <person name="Wang Y."/>
            <person name="Xia P."/>
            <person name="Barry K."/>
            <person name="Daum C."/>
            <person name="Lipzen A."/>
            <person name="Yoshinaga Y."/>
            <person name="Schmutz J."/>
            <person name="Saski C."/>
            <person name="Vermerris W."/>
            <person name="Kresovich S."/>
        </authorList>
    </citation>
    <scope>NUCLEOTIDE SEQUENCE</scope>
</reference>
<dbReference type="Pfam" id="PF12854">
    <property type="entry name" value="PPR_1"/>
    <property type="match status" value="1"/>
</dbReference>
<accession>A0A921V269</accession>
<dbReference type="Gene3D" id="1.25.40.10">
    <property type="entry name" value="Tetratricopeptide repeat domain"/>
    <property type="match status" value="2"/>
</dbReference>